<comment type="caution">
    <text evidence="2">The sequence shown here is derived from an EMBL/GenBank/DDBJ whole genome shotgun (WGS) entry which is preliminary data.</text>
</comment>
<name>A0A8S1H3H8_9PELO</name>
<dbReference type="InterPro" id="IPR039683">
    <property type="entry name" value="Lsm12-like"/>
</dbReference>
<dbReference type="SMART" id="SM00995">
    <property type="entry name" value="AD"/>
    <property type="match status" value="1"/>
</dbReference>
<dbReference type="InterPro" id="IPR019181">
    <property type="entry name" value="LSM12_ABD"/>
</dbReference>
<dbReference type="PROSITE" id="PS52001">
    <property type="entry name" value="AD"/>
    <property type="match status" value="1"/>
</dbReference>
<dbReference type="Pfam" id="PF21166">
    <property type="entry name" value="LSM12_LSM"/>
    <property type="match status" value="1"/>
</dbReference>
<accession>A0A8S1H3H8</accession>
<dbReference type="Pfam" id="PF09793">
    <property type="entry name" value="AD"/>
    <property type="match status" value="1"/>
</dbReference>
<organism evidence="2 3">
    <name type="scientific">Caenorhabditis auriculariae</name>
    <dbReference type="NCBI Taxonomy" id="2777116"/>
    <lineage>
        <taxon>Eukaryota</taxon>
        <taxon>Metazoa</taxon>
        <taxon>Ecdysozoa</taxon>
        <taxon>Nematoda</taxon>
        <taxon>Chromadorea</taxon>
        <taxon>Rhabditida</taxon>
        <taxon>Rhabditina</taxon>
        <taxon>Rhabditomorpha</taxon>
        <taxon>Rhabditoidea</taxon>
        <taxon>Rhabditidae</taxon>
        <taxon>Peloderinae</taxon>
        <taxon>Caenorhabditis</taxon>
    </lineage>
</organism>
<dbReference type="AlphaFoldDB" id="A0A8S1H3H8"/>
<feature type="domain" description="AD" evidence="1">
    <location>
        <begin position="83"/>
        <end position="183"/>
    </location>
</feature>
<dbReference type="EMBL" id="CAJGYM010000007">
    <property type="protein sequence ID" value="CAD6187970.1"/>
    <property type="molecule type" value="Genomic_DNA"/>
</dbReference>
<gene>
    <name evidence="2" type="ORF">CAUJ_LOCUS3889</name>
</gene>
<evidence type="ECO:0000313" key="2">
    <source>
        <dbReference type="EMBL" id="CAD6187970.1"/>
    </source>
</evidence>
<protein>
    <recommendedName>
        <fullName evidence="1">AD domain-containing protein</fullName>
    </recommendedName>
</protein>
<evidence type="ECO:0000259" key="1">
    <source>
        <dbReference type="PROSITE" id="PS52001"/>
    </source>
</evidence>
<dbReference type="OrthoDB" id="1057137at2759"/>
<evidence type="ECO:0000313" key="3">
    <source>
        <dbReference type="Proteomes" id="UP000835052"/>
    </source>
</evidence>
<keyword evidence="3" id="KW-1185">Reference proteome</keyword>
<reference evidence="2" key="1">
    <citation type="submission" date="2020-10" db="EMBL/GenBank/DDBJ databases">
        <authorList>
            <person name="Kikuchi T."/>
        </authorList>
    </citation>
    <scope>NUCLEOTIDE SEQUENCE</scope>
    <source>
        <strain evidence="2">NKZ352</strain>
    </source>
</reference>
<sequence length="197" mass="21550">MVSLGGESGAFPPGSVVQFKTVEELNVQGQVVCFDPTLKVLVIRDASATPGKPMMRIFNLSLISDIKEVSGPTSSDAIQNFLSSCSTNPKKAAERMVSAENGRRAELMPMNEVSLAGQRAFLQLRRTIADVRWQGANICVVGLVIVSEPFNEDSARVIHKVDNSELEQSRAQKALLQVKKILSKPFNLECHLPERLS</sequence>
<dbReference type="InterPro" id="IPR048478">
    <property type="entry name" value="LSM12_LSM"/>
</dbReference>
<dbReference type="PANTHER" id="PTHR13542">
    <property type="entry name" value="LSM12 HOMOLOG"/>
    <property type="match status" value="1"/>
</dbReference>
<dbReference type="InterPro" id="IPR047574">
    <property type="entry name" value="AD"/>
</dbReference>
<proteinExistence type="predicted"/>
<dbReference type="Proteomes" id="UP000835052">
    <property type="component" value="Unassembled WGS sequence"/>
</dbReference>